<evidence type="ECO:0000256" key="16">
    <source>
        <dbReference type="ARBA" id="ARBA00023239"/>
    </source>
</evidence>
<dbReference type="Gene3D" id="3.40.50.300">
    <property type="entry name" value="P-loop containing nucleotide triphosphate hydrolases"/>
    <property type="match status" value="1"/>
</dbReference>
<evidence type="ECO:0000256" key="1">
    <source>
        <dbReference type="ARBA" id="ARBA00001393"/>
    </source>
</evidence>
<comment type="subunit">
    <text evidence="20">Monomer.</text>
</comment>
<dbReference type="PANTHER" id="PTHR43622:SF7">
    <property type="entry name" value="3-DEHYDROQUINATE SYNTHASE, CHLOROPLASTIC"/>
    <property type="match status" value="1"/>
</dbReference>
<dbReference type="CDD" id="cd08195">
    <property type="entry name" value="DHQS"/>
    <property type="match status" value="1"/>
</dbReference>
<evidence type="ECO:0000256" key="15">
    <source>
        <dbReference type="ARBA" id="ARBA00023141"/>
    </source>
</evidence>
<comment type="catalytic activity">
    <reaction evidence="19 20">
        <text>shikimate + ATP = 3-phosphoshikimate + ADP + H(+)</text>
        <dbReference type="Rhea" id="RHEA:13121"/>
        <dbReference type="ChEBI" id="CHEBI:15378"/>
        <dbReference type="ChEBI" id="CHEBI:30616"/>
        <dbReference type="ChEBI" id="CHEBI:36208"/>
        <dbReference type="ChEBI" id="CHEBI:145989"/>
        <dbReference type="ChEBI" id="CHEBI:456216"/>
        <dbReference type="EC" id="2.7.1.71"/>
    </reaction>
</comment>
<dbReference type="CDD" id="cd00464">
    <property type="entry name" value="SK"/>
    <property type="match status" value="1"/>
</dbReference>
<proteinExistence type="inferred from homology"/>
<comment type="similarity">
    <text evidence="20">Belongs to the shikimate kinase family.</text>
</comment>
<dbReference type="UniPathway" id="UPA00053">
    <property type="reaction ID" value="UER00085"/>
</dbReference>
<dbReference type="eggNOG" id="COG0703">
    <property type="taxonomic scope" value="Bacteria"/>
</dbReference>
<keyword evidence="18 21" id="KW-0170">Cobalt</keyword>
<comment type="cofactor">
    <cofactor evidence="20">
        <name>Mg(2+)</name>
        <dbReference type="ChEBI" id="CHEBI:18420"/>
    </cofactor>
    <text evidence="20">Binds 1 Mg(2+) ion per subunit.</text>
</comment>
<comment type="subcellular location">
    <subcellularLocation>
        <location evidence="21">Cytoplasm</location>
    </subcellularLocation>
</comment>
<keyword evidence="16 21" id="KW-0456">Lyase</keyword>
<evidence type="ECO:0000256" key="13">
    <source>
        <dbReference type="ARBA" id="ARBA00022840"/>
    </source>
</evidence>
<keyword evidence="9 21" id="KW-0479">Metal-binding</keyword>
<evidence type="ECO:0000313" key="25">
    <source>
        <dbReference type="Proteomes" id="UP000053405"/>
    </source>
</evidence>
<feature type="domain" description="3-dehydroquinate synthase N-terminal" evidence="22">
    <location>
        <begin position="251"/>
        <end position="363"/>
    </location>
</feature>
<evidence type="ECO:0000256" key="6">
    <source>
        <dbReference type="ARBA" id="ARBA00022490"/>
    </source>
</evidence>
<feature type="binding site" evidence="21">
    <location>
        <position position="447"/>
    </location>
    <ligand>
        <name>Zn(2+)</name>
        <dbReference type="ChEBI" id="CHEBI:29105"/>
    </ligand>
</feature>
<dbReference type="InterPro" id="IPR016037">
    <property type="entry name" value="DHQ_synth_AroB"/>
</dbReference>
<feature type="binding site" evidence="21">
    <location>
        <begin position="353"/>
        <end position="356"/>
    </location>
    <ligand>
        <name>NAD(+)</name>
        <dbReference type="ChEBI" id="CHEBI:57540"/>
    </ligand>
</feature>
<dbReference type="InterPro" id="IPR000623">
    <property type="entry name" value="Shikimate_kinase/TSH1"/>
</dbReference>
<comment type="pathway">
    <text evidence="4 20">Metabolic intermediate biosynthesis; chorismate biosynthesis; chorismate from D-erythrose 4-phosphate and phosphoenolpyruvate: step 5/7.</text>
</comment>
<evidence type="ECO:0000256" key="18">
    <source>
        <dbReference type="ARBA" id="ARBA00023285"/>
    </source>
</evidence>
<comment type="cofactor">
    <cofactor evidence="2 21">
        <name>NAD(+)</name>
        <dbReference type="ChEBI" id="CHEBI:57540"/>
    </cofactor>
</comment>
<keyword evidence="20" id="KW-0460">Magnesium</keyword>
<keyword evidence="15 21" id="KW-0057">Aromatic amino acid biosynthesis</keyword>
<evidence type="ECO:0000256" key="12">
    <source>
        <dbReference type="ARBA" id="ARBA00022833"/>
    </source>
</evidence>
<dbReference type="NCBIfam" id="TIGR01357">
    <property type="entry name" value="aroB"/>
    <property type="match status" value="1"/>
</dbReference>
<feature type="binding site" evidence="20">
    <location>
        <begin position="17"/>
        <end position="22"/>
    </location>
    <ligand>
        <name>ATP</name>
        <dbReference type="ChEBI" id="CHEBI:30616"/>
    </ligand>
</feature>
<keyword evidence="7 21" id="KW-0028">Amino-acid biosynthesis</keyword>
<dbReference type="InterPro" id="IPR031322">
    <property type="entry name" value="Shikimate/glucono_kinase"/>
</dbReference>
<keyword evidence="12 21" id="KW-0862">Zinc</keyword>
<dbReference type="InterPro" id="IPR027417">
    <property type="entry name" value="P-loop_NTPase"/>
</dbReference>
<evidence type="ECO:0000313" key="24">
    <source>
        <dbReference type="EMBL" id="GAC57340.1"/>
    </source>
</evidence>
<feature type="binding site" evidence="21">
    <location>
        <begin position="255"/>
        <end position="260"/>
    </location>
    <ligand>
        <name>NAD(+)</name>
        <dbReference type="ChEBI" id="CHEBI:57540"/>
    </ligand>
</feature>
<dbReference type="HAMAP" id="MF_00109">
    <property type="entry name" value="Shikimate_kinase"/>
    <property type="match status" value="1"/>
</dbReference>
<dbReference type="GO" id="GO:0009073">
    <property type="term" value="P:aromatic amino acid family biosynthetic process"/>
    <property type="evidence" value="ECO:0007669"/>
    <property type="project" value="UniProtKB-KW"/>
</dbReference>
<evidence type="ECO:0000256" key="17">
    <source>
        <dbReference type="ARBA" id="ARBA00023268"/>
    </source>
</evidence>
<dbReference type="GO" id="GO:0009423">
    <property type="term" value="P:chorismate biosynthetic process"/>
    <property type="evidence" value="ECO:0007669"/>
    <property type="project" value="UniProtKB-UniRule"/>
</dbReference>
<dbReference type="EC" id="4.2.3.4" evidence="21"/>
<dbReference type="InterPro" id="IPR056179">
    <property type="entry name" value="DHQS_C"/>
</dbReference>
<dbReference type="PROSITE" id="PS01128">
    <property type="entry name" value="SHIKIMATE_KINASE"/>
    <property type="match status" value="1"/>
</dbReference>
<dbReference type="PRINTS" id="PR01100">
    <property type="entry name" value="SHIKIMTKNASE"/>
</dbReference>
<evidence type="ECO:0000256" key="4">
    <source>
        <dbReference type="ARBA" id="ARBA00004842"/>
    </source>
</evidence>
<feature type="binding site" evidence="20">
    <location>
        <position position="21"/>
    </location>
    <ligand>
        <name>Mg(2+)</name>
        <dbReference type="ChEBI" id="CHEBI:18420"/>
    </ligand>
</feature>
<evidence type="ECO:0000256" key="5">
    <source>
        <dbReference type="ARBA" id="ARBA00005412"/>
    </source>
</evidence>
<evidence type="ECO:0000256" key="8">
    <source>
        <dbReference type="ARBA" id="ARBA00022679"/>
    </source>
</evidence>
<dbReference type="SUPFAM" id="SSF56796">
    <property type="entry name" value="Dehydroquinate synthase-like"/>
    <property type="match status" value="1"/>
</dbReference>
<dbReference type="Pfam" id="PF01202">
    <property type="entry name" value="SKI"/>
    <property type="match status" value="1"/>
</dbReference>
<evidence type="ECO:0000256" key="11">
    <source>
        <dbReference type="ARBA" id="ARBA00022777"/>
    </source>
</evidence>
<dbReference type="PANTHER" id="PTHR43622">
    <property type="entry name" value="3-DEHYDROQUINATE SYNTHASE"/>
    <property type="match status" value="1"/>
</dbReference>
<dbReference type="HAMAP" id="MF_00110">
    <property type="entry name" value="DHQ_synthase"/>
    <property type="match status" value="1"/>
</dbReference>
<feature type="binding site" evidence="21">
    <location>
        <begin position="289"/>
        <end position="293"/>
    </location>
    <ligand>
        <name>NAD(+)</name>
        <dbReference type="ChEBI" id="CHEBI:57540"/>
    </ligand>
</feature>
<organism evidence="24 25">
    <name type="scientific">Gordonia hirsuta DSM 44140 = NBRC 16056</name>
    <dbReference type="NCBI Taxonomy" id="1121927"/>
    <lineage>
        <taxon>Bacteria</taxon>
        <taxon>Bacillati</taxon>
        <taxon>Actinomycetota</taxon>
        <taxon>Actinomycetes</taxon>
        <taxon>Mycobacteriales</taxon>
        <taxon>Gordoniaceae</taxon>
        <taxon>Gordonia</taxon>
    </lineage>
</organism>
<dbReference type="STRING" id="1121927.GOHSU_18_00950"/>
<evidence type="ECO:0000259" key="23">
    <source>
        <dbReference type="Pfam" id="PF24621"/>
    </source>
</evidence>
<accession>L7L864</accession>
<comment type="pathway">
    <text evidence="3 21">Metabolic intermediate biosynthesis; chorismate biosynthesis; chorismate from D-erythrose 4-phosphate and phosphoenolpyruvate: step 2/7.</text>
</comment>
<dbReference type="GO" id="GO:0008652">
    <property type="term" value="P:amino acid biosynthetic process"/>
    <property type="evidence" value="ECO:0007669"/>
    <property type="project" value="UniProtKB-KW"/>
</dbReference>
<evidence type="ECO:0000256" key="7">
    <source>
        <dbReference type="ARBA" id="ARBA00022605"/>
    </source>
</evidence>
<feature type="binding site" evidence="21">
    <location>
        <position position="431"/>
    </location>
    <ligand>
        <name>Zn(2+)</name>
        <dbReference type="ChEBI" id="CHEBI:29105"/>
    </ligand>
</feature>
<keyword evidence="14 21" id="KW-0520">NAD</keyword>
<keyword evidence="13 20" id="KW-0067">ATP-binding</keyword>
<dbReference type="Gene3D" id="3.40.50.1970">
    <property type="match status" value="1"/>
</dbReference>
<evidence type="ECO:0000259" key="22">
    <source>
        <dbReference type="Pfam" id="PF01761"/>
    </source>
</evidence>
<feature type="binding site" evidence="20">
    <location>
        <position position="39"/>
    </location>
    <ligand>
        <name>substrate</name>
    </ligand>
</feature>
<keyword evidence="17" id="KW-0511">Multifunctional enzyme</keyword>
<feature type="binding site" evidence="20">
    <location>
        <position position="139"/>
    </location>
    <ligand>
        <name>substrate</name>
    </ligand>
</feature>
<evidence type="ECO:0000256" key="19">
    <source>
        <dbReference type="ARBA" id="ARBA00048567"/>
    </source>
</evidence>
<feature type="binding site" evidence="20">
    <location>
        <position position="62"/>
    </location>
    <ligand>
        <name>substrate</name>
    </ligand>
</feature>
<keyword evidence="8 20" id="KW-0808">Transferase</keyword>
<feature type="binding site" evidence="20">
    <location>
        <position position="84"/>
    </location>
    <ligand>
        <name>substrate</name>
    </ligand>
</feature>
<dbReference type="Proteomes" id="UP000053405">
    <property type="component" value="Unassembled WGS sequence"/>
</dbReference>
<dbReference type="InterPro" id="IPR030960">
    <property type="entry name" value="DHQS/DOIS_N"/>
</dbReference>
<dbReference type="GO" id="GO:0000287">
    <property type="term" value="F:magnesium ion binding"/>
    <property type="evidence" value="ECO:0007669"/>
    <property type="project" value="UniProtKB-UniRule"/>
</dbReference>
<dbReference type="SUPFAM" id="SSF52540">
    <property type="entry name" value="P-loop containing nucleoside triphosphate hydrolases"/>
    <property type="match status" value="1"/>
</dbReference>
<comment type="cofactor">
    <cofactor evidence="21">
        <name>Co(2+)</name>
        <dbReference type="ChEBI" id="CHEBI:48828"/>
    </cofactor>
    <cofactor evidence="21">
        <name>Zn(2+)</name>
        <dbReference type="ChEBI" id="CHEBI:29105"/>
    </cofactor>
    <text evidence="21">Binds 1 divalent metal cation per subunit. Can use either Co(2+) or Zn(2+).</text>
</comment>
<keyword evidence="10 21" id="KW-0547">Nucleotide-binding</keyword>
<feature type="domain" description="3-dehydroquinate synthase C-terminal" evidence="23">
    <location>
        <begin position="365"/>
        <end position="507"/>
    </location>
</feature>
<feature type="binding site" evidence="20">
    <location>
        <position position="120"/>
    </location>
    <ligand>
        <name>ATP</name>
        <dbReference type="ChEBI" id="CHEBI:30616"/>
    </ligand>
</feature>
<dbReference type="InterPro" id="IPR050071">
    <property type="entry name" value="Dehydroquinate_synthase"/>
</dbReference>
<comment type="function">
    <text evidence="21">Catalyzes the conversion of 3-deoxy-D-arabino-heptulosonate 7-phosphate (DAHP) to dehydroquinate (DHQ).</text>
</comment>
<feature type="binding site" evidence="21">
    <location>
        <position position="326"/>
    </location>
    <ligand>
        <name>NAD(+)</name>
        <dbReference type="ChEBI" id="CHEBI:57540"/>
    </ligand>
</feature>
<dbReference type="GO" id="GO:0005524">
    <property type="term" value="F:ATP binding"/>
    <property type="evidence" value="ECO:0007669"/>
    <property type="project" value="UniProtKB-UniRule"/>
</dbReference>
<keyword evidence="6 21" id="KW-0963">Cytoplasm</keyword>
<sequence length="554" mass="58054">MTAQAAGPRAVLTGFMGSGKSTVGRALATALGVGYLDTDAEIQRRTGRTIPEIFADGEAAFRAVERETVLDVLETADGVVALGGGAVTVPEIAAALAGHPVIYLQIDADAGFARVRNSDRPLLADPDPAARYAEILAGRLDAYDAVAAHTVDATAPVGDVVSAITAALAATPTPSQEDPSMTDTAQSEPVKVAVNAADPYEVIIGRGLLTDLADAAVGADRVAIIYQPPLKQTAEQIREFLTEKGFEAHRIEIPDAEDGKDLQVAAYLWDVFGQIGLMRNDKVVSLGGGAATDLAGFAAATWMRGIGVIHVPTTLLAMVDAAVGGKTGINTDAGKNLVGSFHEPDAVLIDLGTLETVPRNEIIAGLAEVIKTGFIADPVILDLIEADPEAALDPTGEVLPELIRRSVQVKADVVSADLKESSLREILNYGHTLGHALERRERYKWRHGAAISVGMLFAAELARLAGRLDDETADRHRTILELVGLPTRYDPDALGDLLKYMAGDKKNRSGRLRFVVLDGLGKPGRLEAPDPSLIAAAYSAVAGESGGGRGILLG</sequence>
<feature type="binding site" evidence="21">
    <location>
        <begin position="313"/>
        <end position="314"/>
    </location>
    <ligand>
        <name>NAD(+)</name>
        <dbReference type="ChEBI" id="CHEBI:57540"/>
    </ligand>
</feature>
<keyword evidence="25" id="KW-1185">Reference proteome</keyword>
<evidence type="ECO:0000256" key="20">
    <source>
        <dbReference type="HAMAP-Rule" id="MF_00109"/>
    </source>
</evidence>
<feature type="binding site" evidence="21">
    <location>
        <position position="335"/>
    </location>
    <ligand>
        <name>NAD(+)</name>
        <dbReference type="ChEBI" id="CHEBI:57540"/>
    </ligand>
</feature>
<evidence type="ECO:0000256" key="21">
    <source>
        <dbReference type="HAMAP-Rule" id="MF_00110"/>
    </source>
</evidence>
<comment type="caution">
    <text evidence="24">The sequence shown here is derived from an EMBL/GenBank/DDBJ whole genome shotgun (WGS) entry which is preliminary data.</text>
</comment>
<dbReference type="InterPro" id="IPR023000">
    <property type="entry name" value="Shikimate_kinase_CS"/>
</dbReference>
<feature type="binding site" evidence="21">
    <location>
        <position position="368"/>
    </location>
    <ligand>
        <name>Zn(2+)</name>
        <dbReference type="ChEBI" id="CHEBI:29105"/>
    </ligand>
</feature>
<evidence type="ECO:0000256" key="10">
    <source>
        <dbReference type="ARBA" id="ARBA00022741"/>
    </source>
</evidence>
<comment type="similarity">
    <text evidence="5 21">Belongs to the sugar phosphate cyclases superfamily. Dehydroquinate synthase family.</text>
</comment>
<dbReference type="EC" id="2.7.1.71" evidence="20"/>
<dbReference type="Gene3D" id="1.20.1090.10">
    <property type="entry name" value="Dehydroquinate synthase-like - alpha domain"/>
    <property type="match status" value="1"/>
</dbReference>
<dbReference type="FunFam" id="3.40.50.1970:FF:000012">
    <property type="entry name" value="3-dehydroquinate synthase"/>
    <property type="match status" value="1"/>
</dbReference>
<dbReference type="Pfam" id="PF24621">
    <property type="entry name" value="DHQS_C"/>
    <property type="match status" value="1"/>
</dbReference>
<dbReference type="eggNOG" id="COG0337">
    <property type="taxonomic scope" value="Bacteria"/>
</dbReference>
<dbReference type="EMBL" id="BANT01000018">
    <property type="protein sequence ID" value="GAC57340.1"/>
    <property type="molecule type" value="Genomic_DNA"/>
</dbReference>
<evidence type="ECO:0000256" key="2">
    <source>
        <dbReference type="ARBA" id="ARBA00001911"/>
    </source>
</evidence>
<dbReference type="GO" id="GO:0003856">
    <property type="term" value="F:3-dehydroquinate synthase activity"/>
    <property type="evidence" value="ECO:0007669"/>
    <property type="project" value="UniProtKB-UniRule"/>
</dbReference>
<comment type="function">
    <text evidence="20">Catalyzes the specific phosphorylation of the 3-hydroxyl group of shikimic acid using ATP as a cosubstrate.</text>
</comment>
<evidence type="ECO:0000256" key="3">
    <source>
        <dbReference type="ARBA" id="ARBA00004661"/>
    </source>
</evidence>
<protein>
    <recommendedName>
        <fullName evidence="20 21">Multifunctional fusion protein</fullName>
    </recommendedName>
    <domain>
        <recommendedName>
            <fullName evidence="20">Shikimate kinase</fullName>
            <shortName evidence="20">SK</shortName>
            <ecNumber evidence="20">2.7.1.71</ecNumber>
        </recommendedName>
    </domain>
    <domain>
        <recommendedName>
            <fullName evidence="21">3-dehydroquinate synthase</fullName>
            <shortName evidence="21">DHQS</shortName>
            <ecNumber evidence="21">4.2.3.4</ecNumber>
        </recommendedName>
    </domain>
</protein>
<comment type="caution">
    <text evidence="20">Lacks conserved residue(s) required for the propagation of feature annotation.</text>
</comment>
<comment type="catalytic activity">
    <reaction evidence="1 21">
        <text>7-phospho-2-dehydro-3-deoxy-D-arabino-heptonate = 3-dehydroquinate + phosphate</text>
        <dbReference type="Rhea" id="RHEA:21968"/>
        <dbReference type="ChEBI" id="CHEBI:32364"/>
        <dbReference type="ChEBI" id="CHEBI:43474"/>
        <dbReference type="ChEBI" id="CHEBI:58394"/>
        <dbReference type="EC" id="4.2.3.4"/>
    </reaction>
</comment>
<dbReference type="AlphaFoldDB" id="L7L864"/>
<gene>
    <name evidence="21 24" type="primary">aroB</name>
    <name evidence="20 24" type="synonym">aroK</name>
    <name evidence="24" type="ORF">GOHSU_18_00950</name>
</gene>
<evidence type="ECO:0000256" key="9">
    <source>
        <dbReference type="ARBA" id="ARBA00022723"/>
    </source>
</evidence>
<name>L7L864_9ACTN</name>
<dbReference type="GO" id="GO:0005737">
    <property type="term" value="C:cytoplasm"/>
    <property type="evidence" value="ECO:0007669"/>
    <property type="project" value="UniProtKB-SubCell"/>
</dbReference>
<keyword evidence="11 20" id="KW-0418">Kinase</keyword>
<reference evidence="24 25" key="1">
    <citation type="submission" date="2012-12" db="EMBL/GenBank/DDBJ databases">
        <title>Whole genome shotgun sequence of Gordonia hirsuta NBRC 16056.</title>
        <authorList>
            <person name="Isaki-Nakamura S."/>
            <person name="Hosoyama A."/>
            <person name="Tsuchikane K."/>
            <person name="Katsumata H."/>
            <person name="Baba S."/>
            <person name="Yamazaki S."/>
            <person name="Fujita N."/>
        </authorList>
    </citation>
    <scope>NUCLEOTIDE SEQUENCE [LARGE SCALE GENOMIC DNA]</scope>
    <source>
        <strain evidence="24 25">NBRC 16056</strain>
    </source>
</reference>
<evidence type="ECO:0000256" key="14">
    <source>
        <dbReference type="ARBA" id="ARBA00023027"/>
    </source>
</evidence>
<dbReference type="Pfam" id="PF01761">
    <property type="entry name" value="DHQ_synthase"/>
    <property type="match status" value="1"/>
</dbReference>
<dbReference type="GO" id="GO:0004765">
    <property type="term" value="F:shikimate kinase activity"/>
    <property type="evidence" value="ECO:0007669"/>
    <property type="project" value="UniProtKB-UniRule"/>
</dbReference>